<gene>
    <name evidence="1" type="ORF">UFOVP587_6</name>
</gene>
<reference evidence="1" key="1">
    <citation type="submission" date="2020-04" db="EMBL/GenBank/DDBJ databases">
        <authorList>
            <person name="Chiriac C."/>
            <person name="Salcher M."/>
            <person name="Ghai R."/>
            <person name="Kavagutti S V."/>
        </authorList>
    </citation>
    <scope>NUCLEOTIDE SEQUENCE</scope>
</reference>
<proteinExistence type="predicted"/>
<accession>A0A6J5N1V2</accession>
<sequence>MAQIEIFEQKDFTGGLNLRSDQFQLANNESPEMLNVEVDPRGGVFSRGGMKRINDAWTHGTWAPKSVYPFYRGNASSLMLSNNKNVYHSTGGNFTRLDVSSGVPVYAGTDYGPSFVSWGNTLYITNARTSAGVVLGAYKWDGSATYATLQTPSGSAPDAWQTRTAAAAVNKFPQCTVATVHANKMFVANTVENGVTYPNRVRFSDEDLVTNWVESDYIDIESGGPEITALASINGTLLVFKKYAVYAIVGYDYTDFRAILLSDNIGASSQNAVAVSESGVYFFADDKGLFFTNGNSVQDIFSPLRPLFDLKYIDATIVDYVNVSWIGRRIWLSLPYTDTGAVLTKQTVMFVFDPSQNSYTKFTTADNYGLASGCDWRKSDGHEIRIGVHANTAAVMEVDRYSDYYDSINIDGSISGFTSTYRTKWFDAGSFMQRKMFRRPDLVLRESSTNQALNVKVFHDYQEAAGSEKREFTVSQTPVIDGLMWGDFWAFEPSGGTPYGSYWSPETLGGSIVQASNLGLCKTVQLKFSGELLKPWGINSLGYKWSPRRVKG</sequence>
<protein>
    <submittedName>
        <fullName evidence="1">Uncharacterized protein</fullName>
    </submittedName>
</protein>
<name>A0A6J5N1V2_9CAUD</name>
<evidence type="ECO:0000313" key="1">
    <source>
        <dbReference type="EMBL" id="CAB4151233.1"/>
    </source>
</evidence>
<dbReference type="EMBL" id="LR796566">
    <property type="protein sequence ID" value="CAB4151233.1"/>
    <property type="molecule type" value="Genomic_DNA"/>
</dbReference>
<organism evidence="1">
    <name type="scientific">uncultured Caudovirales phage</name>
    <dbReference type="NCBI Taxonomy" id="2100421"/>
    <lineage>
        <taxon>Viruses</taxon>
        <taxon>Duplodnaviria</taxon>
        <taxon>Heunggongvirae</taxon>
        <taxon>Uroviricota</taxon>
        <taxon>Caudoviricetes</taxon>
        <taxon>Peduoviridae</taxon>
        <taxon>Maltschvirus</taxon>
        <taxon>Maltschvirus maltsch</taxon>
    </lineage>
</organism>